<organism evidence="2 3">
    <name type="scientific">Dendrobium nobile</name>
    <name type="common">Orchid</name>
    <dbReference type="NCBI Taxonomy" id="94219"/>
    <lineage>
        <taxon>Eukaryota</taxon>
        <taxon>Viridiplantae</taxon>
        <taxon>Streptophyta</taxon>
        <taxon>Embryophyta</taxon>
        <taxon>Tracheophyta</taxon>
        <taxon>Spermatophyta</taxon>
        <taxon>Magnoliopsida</taxon>
        <taxon>Liliopsida</taxon>
        <taxon>Asparagales</taxon>
        <taxon>Orchidaceae</taxon>
        <taxon>Epidendroideae</taxon>
        <taxon>Malaxideae</taxon>
        <taxon>Dendrobiinae</taxon>
        <taxon>Dendrobium</taxon>
    </lineage>
</organism>
<sequence>MPKQWVGPSPSGTINPAYLRHIDGSTSILSLCMFWVFGFLSLLDALVPPDVQCEPCMLTKPFEPISFLLSRNFLVSLLCANPLCMGRIISYP</sequence>
<evidence type="ECO:0000256" key="1">
    <source>
        <dbReference type="SAM" id="Phobius"/>
    </source>
</evidence>
<keyword evidence="3" id="KW-1185">Reference proteome</keyword>
<protein>
    <submittedName>
        <fullName evidence="2">Uncharacterized protein</fullName>
    </submittedName>
</protein>
<reference evidence="2" key="1">
    <citation type="journal article" date="2022" name="Front. Genet.">
        <title>Chromosome-Scale Assembly of the Dendrobium nobile Genome Provides Insights Into the Molecular Mechanism of the Biosynthesis of the Medicinal Active Ingredient of Dendrobium.</title>
        <authorList>
            <person name="Xu Q."/>
            <person name="Niu S.-C."/>
            <person name="Li K.-L."/>
            <person name="Zheng P.-J."/>
            <person name="Zhang X.-J."/>
            <person name="Jia Y."/>
            <person name="Liu Y."/>
            <person name="Niu Y.-X."/>
            <person name="Yu L.-H."/>
            <person name="Chen D.-F."/>
            <person name="Zhang G.-Q."/>
        </authorList>
    </citation>
    <scope>NUCLEOTIDE SEQUENCE</scope>
    <source>
        <tissue evidence="2">Leaf</tissue>
    </source>
</reference>
<comment type="caution">
    <text evidence="2">The sequence shown here is derived from an EMBL/GenBank/DDBJ whole genome shotgun (WGS) entry which is preliminary data.</text>
</comment>
<keyword evidence="1" id="KW-1133">Transmembrane helix</keyword>
<gene>
    <name evidence="2" type="ORF">KFK09_013190</name>
</gene>
<feature type="transmembrane region" description="Helical" evidence="1">
    <location>
        <begin position="68"/>
        <end position="89"/>
    </location>
</feature>
<accession>A0A8T3B8W2</accession>
<evidence type="ECO:0000313" key="3">
    <source>
        <dbReference type="Proteomes" id="UP000829196"/>
    </source>
</evidence>
<name>A0A8T3B8W2_DENNO</name>
<dbReference type="Proteomes" id="UP000829196">
    <property type="component" value="Unassembled WGS sequence"/>
</dbReference>
<evidence type="ECO:0000313" key="2">
    <source>
        <dbReference type="EMBL" id="KAI0507072.1"/>
    </source>
</evidence>
<feature type="transmembrane region" description="Helical" evidence="1">
    <location>
        <begin position="28"/>
        <end position="47"/>
    </location>
</feature>
<keyword evidence="1" id="KW-0472">Membrane</keyword>
<keyword evidence="1" id="KW-0812">Transmembrane</keyword>
<dbReference type="AlphaFoldDB" id="A0A8T3B8W2"/>
<dbReference type="EMBL" id="JAGYWB010000010">
    <property type="protein sequence ID" value="KAI0507072.1"/>
    <property type="molecule type" value="Genomic_DNA"/>
</dbReference>
<proteinExistence type="predicted"/>